<evidence type="ECO:0000313" key="1">
    <source>
        <dbReference type="EMBL" id="MFD1530545.1"/>
    </source>
</evidence>
<evidence type="ECO:0000313" key="2">
    <source>
        <dbReference type="Proteomes" id="UP001597145"/>
    </source>
</evidence>
<keyword evidence="2" id="KW-1185">Reference proteome</keyword>
<organism evidence="1 2">
    <name type="scientific">Pseudonocardia aurantiaca</name>
    <dbReference type="NCBI Taxonomy" id="75290"/>
    <lineage>
        <taxon>Bacteria</taxon>
        <taxon>Bacillati</taxon>
        <taxon>Actinomycetota</taxon>
        <taxon>Actinomycetes</taxon>
        <taxon>Pseudonocardiales</taxon>
        <taxon>Pseudonocardiaceae</taxon>
        <taxon>Pseudonocardia</taxon>
    </lineage>
</organism>
<protein>
    <submittedName>
        <fullName evidence="1">Uncharacterized protein</fullName>
    </submittedName>
</protein>
<dbReference type="Proteomes" id="UP001597145">
    <property type="component" value="Unassembled WGS sequence"/>
</dbReference>
<comment type="caution">
    <text evidence="1">The sequence shown here is derived from an EMBL/GenBank/DDBJ whole genome shotgun (WGS) entry which is preliminary data.</text>
</comment>
<reference evidence="2" key="1">
    <citation type="journal article" date="2019" name="Int. J. Syst. Evol. Microbiol.">
        <title>The Global Catalogue of Microorganisms (GCM) 10K type strain sequencing project: providing services to taxonomists for standard genome sequencing and annotation.</title>
        <authorList>
            <consortium name="The Broad Institute Genomics Platform"/>
            <consortium name="The Broad Institute Genome Sequencing Center for Infectious Disease"/>
            <person name="Wu L."/>
            <person name="Ma J."/>
        </authorList>
    </citation>
    <scope>NUCLEOTIDE SEQUENCE [LARGE SCALE GENOMIC DNA]</scope>
    <source>
        <strain evidence="2">JCM 12165</strain>
    </source>
</reference>
<sequence>MPTTAQLPAGLRRVPGAAMRAFLGMDLEWYWPSRRGHAYDEFCR</sequence>
<dbReference type="EMBL" id="JBHUCP010000008">
    <property type="protein sequence ID" value="MFD1530545.1"/>
    <property type="molecule type" value="Genomic_DNA"/>
</dbReference>
<name>A0ABW4FIU0_9PSEU</name>
<accession>A0ABW4FIU0</accession>
<gene>
    <name evidence="1" type="ORF">ACFSCY_13935</name>
</gene>
<dbReference type="RefSeq" id="WP_343987929.1">
    <property type="nucleotide sequence ID" value="NZ_BAAAJG010000029.1"/>
</dbReference>
<proteinExistence type="predicted"/>